<dbReference type="Proteomes" id="UP001322277">
    <property type="component" value="Chromosome 10"/>
</dbReference>
<dbReference type="GO" id="GO:0008270">
    <property type="term" value="F:zinc ion binding"/>
    <property type="evidence" value="ECO:0007669"/>
    <property type="project" value="UniProtKB-KW"/>
</dbReference>
<evidence type="ECO:0000256" key="4">
    <source>
        <dbReference type="PROSITE-ProRule" id="PRU00175"/>
    </source>
</evidence>
<evidence type="ECO:0000256" key="1">
    <source>
        <dbReference type="ARBA" id="ARBA00022723"/>
    </source>
</evidence>
<protein>
    <submittedName>
        <fullName evidence="7">Zinc finger, RING-type</fullName>
    </submittedName>
</protein>
<name>A0AAX4J1V7_9PEZI</name>
<evidence type="ECO:0000256" key="2">
    <source>
        <dbReference type="ARBA" id="ARBA00022771"/>
    </source>
</evidence>
<evidence type="ECO:0000313" key="7">
    <source>
        <dbReference type="EMBL" id="WQF89388.1"/>
    </source>
</evidence>
<dbReference type="PROSITE" id="PS00518">
    <property type="entry name" value="ZF_RING_1"/>
    <property type="match status" value="1"/>
</dbReference>
<dbReference type="KEGG" id="cdet:87950902"/>
<evidence type="ECO:0000259" key="6">
    <source>
        <dbReference type="PROSITE" id="PS50089"/>
    </source>
</evidence>
<evidence type="ECO:0000256" key="3">
    <source>
        <dbReference type="ARBA" id="ARBA00022833"/>
    </source>
</evidence>
<feature type="domain" description="RING-type" evidence="6">
    <location>
        <begin position="366"/>
        <end position="410"/>
    </location>
</feature>
<dbReference type="RefSeq" id="XP_062786609.1">
    <property type="nucleotide sequence ID" value="XM_062930558.1"/>
</dbReference>
<reference evidence="8" key="1">
    <citation type="journal article" date="2023" name="bioRxiv">
        <title>Complete genome of the Medicago anthracnose fungus, Colletotrichum destructivum, reveals a mini-chromosome-like region within a core chromosome.</title>
        <authorList>
            <person name="Lapalu N."/>
            <person name="Simon A."/>
            <person name="Lu A."/>
            <person name="Plaumann P.-L."/>
            <person name="Amselem J."/>
            <person name="Pigne S."/>
            <person name="Auger A."/>
            <person name="Koch C."/>
            <person name="Dallery J.-F."/>
            <person name="O'Connell R.J."/>
        </authorList>
    </citation>
    <scope>NUCLEOTIDE SEQUENCE [LARGE SCALE GENOMIC DNA]</scope>
    <source>
        <strain evidence="8">CBS 520.97</strain>
    </source>
</reference>
<dbReference type="InterPro" id="IPR013083">
    <property type="entry name" value="Znf_RING/FYVE/PHD"/>
</dbReference>
<organism evidence="7 8">
    <name type="scientific">Colletotrichum destructivum</name>
    <dbReference type="NCBI Taxonomy" id="34406"/>
    <lineage>
        <taxon>Eukaryota</taxon>
        <taxon>Fungi</taxon>
        <taxon>Dikarya</taxon>
        <taxon>Ascomycota</taxon>
        <taxon>Pezizomycotina</taxon>
        <taxon>Sordariomycetes</taxon>
        <taxon>Hypocreomycetidae</taxon>
        <taxon>Glomerellales</taxon>
        <taxon>Glomerellaceae</taxon>
        <taxon>Colletotrichum</taxon>
        <taxon>Colletotrichum destructivum species complex</taxon>
    </lineage>
</organism>
<dbReference type="Gene3D" id="3.30.40.10">
    <property type="entry name" value="Zinc/RING finger domain, C3HC4 (zinc finger)"/>
    <property type="match status" value="1"/>
</dbReference>
<dbReference type="AlphaFoldDB" id="A0AAX4J1V7"/>
<keyword evidence="2 4" id="KW-0863">Zinc-finger</keyword>
<sequence>MWWINIQANAPGLPGVLLEENSLTYSTTTKVPQLLMVVGNFQKQIYLRRTFSKTLRYRPEGHIDFIHCSESMALVDCTLINALPKAQGGPVAAHVARYCLESIREAPPTAVQTVYSRLLYPFVSTLLFFADDFGGPEAAADVLAIWVSTSQQATLPPCLVVATNSTVAEKTFIAMVKSRMMQCTGLQAPSKPAEAERMLKLHFAEIKLTRPSDYVYRPRTTQQHRLTGLQLGQLFRLAINQLLLKEPFDLLVAWRSLYPSPTQAGQHLTQVCAAAMGRGINPLGILSSSLATDPLIHHLPAETVFGSYEKQLDDVQLMCRKVSAPGQLKQEFHERAAEAAALDRPCEAINLIVQSHLNDSIPRALCASCFIRTSTHALGCEHQLCDSCLVHSGIRQPAWRFSLEKCPICRKPSGGGLRVKPSTAAARVLMLPSTSAETTWNFLENLRGRLFGPLQDYFDLVISCSKVSPAQSAEVGLPRDSSLLAETSRPESRGSQIRRKLGLKGGLRLRAASSPQCYVAYMSDSDVGDWKFMGQDDLELVAEKECKRTWPVTEVYTLVQGASDIGCIGSLLSSCFYAEPCSSSHPDTFGILLRCRLSPGPHLLNLMLRLRDWKTPVLYRVGSRSWCRTRLCSEDTWEMLKSGQEYELLLCLDVPAFGPPVHIRIDTTPAGGGCTDISSSPFSVSDLLQAHDFSNATSGLSIQESRLSSNSTRHTDLSENRNGQKELWDEMEKLGMLLQDIIAY</sequence>
<dbReference type="EMBL" id="CP137314">
    <property type="protein sequence ID" value="WQF89388.1"/>
    <property type="molecule type" value="Genomic_DNA"/>
</dbReference>
<keyword evidence="1" id="KW-0479">Metal-binding</keyword>
<feature type="region of interest" description="Disordered" evidence="5">
    <location>
        <begin position="704"/>
        <end position="723"/>
    </location>
</feature>
<evidence type="ECO:0000313" key="8">
    <source>
        <dbReference type="Proteomes" id="UP001322277"/>
    </source>
</evidence>
<dbReference type="GeneID" id="87950902"/>
<keyword evidence="8" id="KW-1185">Reference proteome</keyword>
<dbReference type="InterPro" id="IPR017907">
    <property type="entry name" value="Znf_RING_CS"/>
</dbReference>
<feature type="compositionally biased region" description="Basic and acidic residues" evidence="5">
    <location>
        <begin position="713"/>
        <end position="723"/>
    </location>
</feature>
<proteinExistence type="predicted"/>
<accession>A0AAX4J1V7</accession>
<keyword evidence="3" id="KW-0862">Zinc</keyword>
<gene>
    <name evidence="7" type="ORF">CDEST_14402</name>
</gene>
<evidence type="ECO:0000256" key="5">
    <source>
        <dbReference type="SAM" id="MobiDB-lite"/>
    </source>
</evidence>
<dbReference type="PROSITE" id="PS50089">
    <property type="entry name" value="ZF_RING_2"/>
    <property type="match status" value="1"/>
</dbReference>
<dbReference type="InterPro" id="IPR001841">
    <property type="entry name" value="Znf_RING"/>
</dbReference>